<dbReference type="SUPFAM" id="SSF57845">
    <property type="entry name" value="B-box zinc-binding domain"/>
    <property type="match status" value="1"/>
</dbReference>
<dbReference type="SMART" id="SM00336">
    <property type="entry name" value="BBOX"/>
    <property type="match status" value="1"/>
</dbReference>
<keyword evidence="1" id="KW-0862">Zinc</keyword>
<feature type="transmembrane region" description="Helical" evidence="2">
    <location>
        <begin position="232"/>
        <end position="249"/>
    </location>
</feature>
<dbReference type="InterPro" id="IPR000315">
    <property type="entry name" value="Znf_B-box"/>
</dbReference>
<dbReference type="PANTHER" id="PTHR25462:SF296">
    <property type="entry name" value="MEIOTIC P26, ISOFORM F"/>
    <property type="match status" value="1"/>
</dbReference>
<dbReference type="AlphaFoldDB" id="A0A8B8C528"/>
<proteinExistence type="predicted"/>
<dbReference type="RefSeq" id="XP_022310210.1">
    <property type="nucleotide sequence ID" value="XM_022454502.1"/>
</dbReference>
<dbReference type="PROSITE" id="PS50119">
    <property type="entry name" value="ZF_BBOX"/>
    <property type="match status" value="2"/>
</dbReference>
<dbReference type="Proteomes" id="UP000694844">
    <property type="component" value="Chromosome 9"/>
</dbReference>
<feature type="domain" description="B box-type" evidence="3">
    <location>
        <begin position="8"/>
        <end position="53"/>
    </location>
</feature>
<dbReference type="Pfam" id="PF00643">
    <property type="entry name" value="zf-B_box"/>
    <property type="match status" value="1"/>
</dbReference>
<dbReference type="RefSeq" id="XP_022310209.1">
    <property type="nucleotide sequence ID" value="XM_022454501.1"/>
</dbReference>
<dbReference type="OrthoDB" id="153872at2759"/>
<feature type="transmembrane region" description="Helical" evidence="2">
    <location>
        <begin position="297"/>
        <end position="318"/>
    </location>
</feature>
<keyword evidence="2" id="KW-0472">Membrane</keyword>
<keyword evidence="1" id="KW-0479">Metal-binding</keyword>
<keyword evidence="4" id="KW-1185">Reference proteome</keyword>
<protein>
    <submittedName>
        <fullName evidence="5 6">Uncharacterized protein LOC111115674</fullName>
    </submittedName>
</protein>
<evidence type="ECO:0000259" key="3">
    <source>
        <dbReference type="PROSITE" id="PS50119"/>
    </source>
</evidence>
<dbReference type="GeneID" id="111115674"/>
<keyword evidence="2" id="KW-1133">Transmembrane helix</keyword>
<keyword evidence="2" id="KW-0812">Transmembrane</keyword>
<feature type="domain" description="B box-type" evidence="3">
    <location>
        <begin position="62"/>
        <end position="99"/>
    </location>
</feature>
<evidence type="ECO:0000313" key="4">
    <source>
        <dbReference type="Proteomes" id="UP000694844"/>
    </source>
</evidence>
<dbReference type="InterPro" id="IPR047153">
    <property type="entry name" value="TRIM45/56/19-like"/>
</dbReference>
<feature type="transmembrane region" description="Helical" evidence="2">
    <location>
        <begin position="269"/>
        <end position="291"/>
    </location>
</feature>
<dbReference type="PANTHER" id="PTHR25462">
    <property type="entry name" value="BONUS, ISOFORM C-RELATED"/>
    <property type="match status" value="1"/>
</dbReference>
<reference evidence="5 6" key="1">
    <citation type="submission" date="2025-04" db="UniProtKB">
        <authorList>
            <consortium name="RefSeq"/>
        </authorList>
    </citation>
    <scope>IDENTIFICATION</scope>
    <source>
        <tissue evidence="5 6">Whole sample</tissue>
    </source>
</reference>
<evidence type="ECO:0000313" key="6">
    <source>
        <dbReference type="RefSeq" id="XP_022310210.1"/>
    </source>
</evidence>
<feature type="transmembrane region" description="Helical" evidence="2">
    <location>
        <begin position="201"/>
        <end position="226"/>
    </location>
</feature>
<dbReference type="GO" id="GO:0008270">
    <property type="term" value="F:zinc ion binding"/>
    <property type="evidence" value="ECO:0007669"/>
    <property type="project" value="UniProtKB-KW"/>
</dbReference>
<accession>A0A8B8C528</accession>
<evidence type="ECO:0000256" key="2">
    <source>
        <dbReference type="SAM" id="Phobius"/>
    </source>
</evidence>
<gene>
    <name evidence="5 6" type="primary">LOC111115674</name>
</gene>
<sequence>MELPELLQDVIRCDLCETPVPSRHCDICHFHLCEECKGEHISDESKEHAIVSFKMRGSTPECSKHSSKICAQYCKKCNTPICALCVSSGKHKRHKTEHISKMADDKKEQMKNDLQTTLKLRCNTLICVPCVSSGKNKRHKTEETSKMSEGKREPRTNDIQTTKLILTKRNWIIIGFIFGFLTGCFHVYIWTFNADAIDRFIILHILLAILLFFLHDLMMFCLRFVGYLENDIGFFNLFFECLKWMITRIKEPRKNHSRTINFALLEKPVIIFIGFLIGYIFWVICLLLVPLFYGISIIWILIVYVAVVVFGVMLCFFLDVK</sequence>
<feature type="transmembrane region" description="Helical" evidence="2">
    <location>
        <begin position="171"/>
        <end position="189"/>
    </location>
</feature>
<name>A0A8B8C528_CRAVI</name>
<keyword evidence="1" id="KW-0863">Zinc-finger</keyword>
<evidence type="ECO:0000313" key="5">
    <source>
        <dbReference type="RefSeq" id="XP_022310209.1"/>
    </source>
</evidence>
<organism evidence="4 5">
    <name type="scientific">Crassostrea virginica</name>
    <name type="common">Eastern oyster</name>
    <dbReference type="NCBI Taxonomy" id="6565"/>
    <lineage>
        <taxon>Eukaryota</taxon>
        <taxon>Metazoa</taxon>
        <taxon>Spiralia</taxon>
        <taxon>Lophotrochozoa</taxon>
        <taxon>Mollusca</taxon>
        <taxon>Bivalvia</taxon>
        <taxon>Autobranchia</taxon>
        <taxon>Pteriomorphia</taxon>
        <taxon>Ostreida</taxon>
        <taxon>Ostreoidea</taxon>
        <taxon>Ostreidae</taxon>
        <taxon>Crassostrea</taxon>
    </lineage>
</organism>
<evidence type="ECO:0000256" key="1">
    <source>
        <dbReference type="PROSITE-ProRule" id="PRU00024"/>
    </source>
</evidence>
<dbReference type="Gene3D" id="3.30.160.60">
    <property type="entry name" value="Classic Zinc Finger"/>
    <property type="match status" value="1"/>
</dbReference>
<dbReference type="KEGG" id="cvn:111115674"/>